<accession>D4E6Z5</accession>
<protein>
    <submittedName>
        <fullName evidence="7">Transglycosylase SLT domain protein</fullName>
    </submittedName>
</protein>
<dbReference type="CDD" id="cd13403">
    <property type="entry name" value="MLTF-like"/>
    <property type="match status" value="1"/>
</dbReference>
<dbReference type="Gene3D" id="1.10.530.10">
    <property type="match status" value="1"/>
</dbReference>
<evidence type="ECO:0000256" key="3">
    <source>
        <dbReference type="ARBA" id="ARBA00022729"/>
    </source>
</evidence>
<dbReference type="SUPFAM" id="SSF53955">
    <property type="entry name" value="Lysozyme-like"/>
    <property type="match status" value="1"/>
</dbReference>
<evidence type="ECO:0000256" key="4">
    <source>
        <dbReference type="ARBA" id="ARBA00023237"/>
    </source>
</evidence>
<keyword evidence="8" id="KW-1185">Reference proteome</keyword>
<sequence length="488" mass="55780">MASLRYGMLLAVCGWVLALPSAAAPPLKLQTQIQVHMGDLDMMQQRRIVRVLVPYSKTFYFLSADTTQRGMMADLMLALEKQLNQHHTNPADKIRLVFIPTARDRLIPELLAGRGDIIAADLTITPQRQALVDFSTPLASQVHEVVVRHRHAPAVRSLTALAGKTVFVNPTSSYYQSLEQLNRMLKQQRHPPVEIQPAPGNFEPEDVLEMLNAGLVDYSVTDRYLALFWQQIFADIVIEPQLFLRQDRQIALAMRKHSPLLKAQLDLFCDRHKIGSTFGNIQLKKYLKSTQWVKNATRHAEMQKFIQVRDLFHKYGNQYGIDWLLMVAQGYQESRLDQRVRSKAGAIGVMQVMPATGRELNVGDIRQLEPNINAGIKYIRFMMDRYYANEPMTHLDKLLFTFAAYNAGPRRIALLRKEAARIGLDRNVWFNNVERVAAARIGRETVQYVSNIYKYYVAYSLIQQQTRLRQRALQAEAPAGPVVIQSPR</sequence>
<dbReference type="Pfam" id="PF00497">
    <property type="entry name" value="SBP_bac_3"/>
    <property type="match status" value="1"/>
</dbReference>
<evidence type="ECO:0000313" key="8">
    <source>
        <dbReference type="Proteomes" id="UP000005723"/>
    </source>
</evidence>
<dbReference type="EMBL" id="ADBY01000054">
    <property type="protein sequence ID" value="EFE94371.1"/>
    <property type="molecule type" value="Genomic_DNA"/>
</dbReference>
<dbReference type="InterPro" id="IPR023346">
    <property type="entry name" value="Lysozyme-like_dom_sf"/>
</dbReference>
<feature type="chain" id="PRO_5003056753" evidence="5">
    <location>
        <begin position="24"/>
        <end position="488"/>
    </location>
</feature>
<dbReference type="InterPro" id="IPR001638">
    <property type="entry name" value="Solute-binding_3/MltF_N"/>
</dbReference>
<dbReference type="PANTHER" id="PTHR35936:SF32">
    <property type="entry name" value="MEMBRANE-BOUND LYTIC MUREIN TRANSGLYCOSYLASE F"/>
    <property type="match status" value="1"/>
</dbReference>
<feature type="signal peptide" evidence="5">
    <location>
        <begin position="1"/>
        <end position="23"/>
    </location>
</feature>
<dbReference type="HOGENOM" id="CLU_027494_1_0_6"/>
<name>D4E6Z5_SEROD</name>
<comment type="caution">
    <text evidence="7">The sequence shown here is derived from an EMBL/GenBank/DDBJ whole genome shotgun (WGS) entry which is preliminary data.</text>
</comment>
<evidence type="ECO:0000313" key="7">
    <source>
        <dbReference type="EMBL" id="EFE94371.1"/>
    </source>
</evidence>
<comment type="subcellular location">
    <subcellularLocation>
        <location evidence="1">Cell outer membrane</location>
        <topology evidence="1">Peripheral membrane protein</topology>
    </subcellularLocation>
</comment>
<dbReference type="AlphaFoldDB" id="D4E6Z5"/>
<dbReference type="RefSeq" id="WP_004963573.1">
    <property type="nucleotide sequence ID" value="NZ_GG753567.1"/>
</dbReference>
<dbReference type="SUPFAM" id="SSF53850">
    <property type="entry name" value="Periplasmic binding protein-like II"/>
    <property type="match status" value="1"/>
</dbReference>
<organism evidence="7 8">
    <name type="scientific">Serratia odorifera DSM 4582</name>
    <dbReference type="NCBI Taxonomy" id="667129"/>
    <lineage>
        <taxon>Bacteria</taxon>
        <taxon>Pseudomonadati</taxon>
        <taxon>Pseudomonadota</taxon>
        <taxon>Gammaproteobacteria</taxon>
        <taxon>Enterobacterales</taxon>
        <taxon>Yersiniaceae</taxon>
        <taxon>Serratia</taxon>
    </lineage>
</organism>
<proteinExistence type="inferred from homology"/>
<dbReference type="InterPro" id="IPR008258">
    <property type="entry name" value="Transglycosylase_SLT_dom_1"/>
</dbReference>
<dbReference type="CDD" id="cd01009">
    <property type="entry name" value="PBP2_YfhD_N"/>
    <property type="match status" value="1"/>
</dbReference>
<gene>
    <name evidence="7" type="ORF">HMPREF0758_3945</name>
</gene>
<evidence type="ECO:0000256" key="2">
    <source>
        <dbReference type="ARBA" id="ARBA00010333"/>
    </source>
</evidence>
<comment type="similarity">
    <text evidence="2">Belongs to the bacterial solute-binding protein 3 family.</text>
</comment>
<keyword evidence="4" id="KW-0472">Membrane</keyword>
<dbReference type="Gene3D" id="3.40.190.10">
    <property type="entry name" value="Periplasmic binding protein-like II"/>
    <property type="match status" value="2"/>
</dbReference>
<keyword evidence="4" id="KW-0998">Cell outer membrane</keyword>
<dbReference type="GO" id="GO:0009279">
    <property type="term" value="C:cell outer membrane"/>
    <property type="evidence" value="ECO:0007669"/>
    <property type="project" value="UniProtKB-SubCell"/>
</dbReference>
<feature type="domain" description="Solute-binding protein family 3/N-terminal" evidence="6">
    <location>
        <begin position="48"/>
        <end position="289"/>
    </location>
</feature>
<reference evidence="7 8" key="1">
    <citation type="submission" date="2010-01" db="EMBL/GenBank/DDBJ databases">
        <authorList>
            <person name="Muzny D."/>
            <person name="Qin X."/>
            <person name="Deng J."/>
            <person name="Jiang H."/>
            <person name="Liu Y."/>
            <person name="Qu J."/>
            <person name="Song X.-Z."/>
            <person name="Zhang L."/>
            <person name="Thornton R."/>
            <person name="Coyle M."/>
            <person name="Francisco L."/>
            <person name="Jackson L."/>
            <person name="Javaid M."/>
            <person name="Korchina V."/>
            <person name="Kovar C."/>
            <person name="Mata R."/>
            <person name="Mathew T."/>
            <person name="Ngo R."/>
            <person name="Nguyen L."/>
            <person name="Nguyen N."/>
            <person name="Okwuonu G."/>
            <person name="Ongeri F."/>
            <person name="Pham C."/>
            <person name="Simmons D."/>
            <person name="Wilczek-Boney K."/>
            <person name="Hale W."/>
            <person name="Jakkamsetti A."/>
            <person name="Pham P."/>
            <person name="Ruth R."/>
            <person name="San Lucas F."/>
            <person name="Warren J."/>
            <person name="Zhang J."/>
            <person name="Zhao Z."/>
            <person name="Zhou C."/>
            <person name="Zhu D."/>
            <person name="Lee S."/>
            <person name="Bess C."/>
            <person name="Blankenburg K."/>
            <person name="Forbes L."/>
            <person name="Fu Q."/>
            <person name="Gubbala S."/>
            <person name="Hirani K."/>
            <person name="Jayaseelan J.C."/>
            <person name="Lara F."/>
            <person name="Munidasa M."/>
            <person name="Palculict T."/>
            <person name="Patil S."/>
            <person name="Pu L.-L."/>
            <person name="Saada N."/>
            <person name="Tang L."/>
            <person name="Weissenberger G."/>
            <person name="Zhu Y."/>
            <person name="Hemphill L."/>
            <person name="Shang Y."/>
            <person name="Youmans B."/>
            <person name="Ayvaz T."/>
            <person name="Ross M."/>
            <person name="Santibanez J."/>
            <person name="Aqrawi P."/>
            <person name="Gross S."/>
            <person name="Joshi V."/>
            <person name="Fowler G."/>
            <person name="Nazareth L."/>
            <person name="Reid J."/>
            <person name="Worley K."/>
            <person name="Petrosino J."/>
            <person name="Highlander S."/>
            <person name="Gibbs R."/>
        </authorList>
    </citation>
    <scope>NUCLEOTIDE SEQUENCE [LARGE SCALE GENOMIC DNA]</scope>
    <source>
        <strain evidence="7 8">DSM 4582</strain>
    </source>
</reference>
<dbReference type="PANTHER" id="PTHR35936">
    <property type="entry name" value="MEMBRANE-BOUND LYTIC MUREIN TRANSGLYCOSYLASE F"/>
    <property type="match status" value="1"/>
</dbReference>
<keyword evidence="3 5" id="KW-0732">Signal</keyword>
<evidence type="ECO:0000259" key="6">
    <source>
        <dbReference type="SMART" id="SM00062"/>
    </source>
</evidence>
<dbReference type="Proteomes" id="UP000005723">
    <property type="component" value="Unassembled WGS sequence"/>
</dbReference>
<evidence type="ECO:0000256" key="5">
    <source>
        <dbReference type="SAM" id="SignalP"/>
    </source>
</evidence>
<evidence type="ECO:0000256" key="1">
    <source>
        <dbReference type="ARBA" id="ARBA00004339"/>
    </source>
</evidence>
<dbReference type="SMART" id="SM00062">
    <property type="entry name" value="PBPb"/>
    <property type="match status" value="1"/>
</dbReference>
<dbReference type="STRING" id="667129.HMPREF0758_3945"/>
<dbReference type="Pfam" id="PF01464">
    <property type="entry name" value="SLT"/>
    <property type="match status" value="1"/>
</dbReference>